<sequence length="68" mass="7869">MTGIQRYRPSWEGYMGDFLTGHVGINHLKPQYQFFNATGLEKQLNENTTYIALLSLYPIDFELQRGGK</sequence>
<protein>
    <submittedName>
        <fullName evidence="1">Uncharacterized protein</fullName>
    </submittedName>
</protein>
<gene>
    <name evidence="1" type="ordered locus">PAU_03242</name>
</gene>
<accession>C7BHY8</accession>
<dbReference type="Proteomes" id="UP000002747">
    <property type="component" value="Chromosome"/>
</dbReference>
<dbReference type="AlphaFoldDB" id="C7BHY8"/>
<reference evidence="1 2" key="1">
    <citation type="journal article" date="2009" name="BMC Genomics">
        <title>Comparative genomics of the emerging human pathogen Photorhabdus asymbiotica with the insect pathogen Photorhabdus luminescens.</title>
        <authorList>
            <person name="Wilkinson P."/>
            <person name="Waterfield N.R."/>
            <person name="Crossman L."/>
            <person name="Corton C."/>
            <person name="Sanchez-Contreras M."/>
            <person name="Vlisidou I."/>
            <person name="Barron A."/>
            <person name="Bignell A."/>
            <person name="Clark L."/>
            <person name="Ormond D."/>
            <person name="Mayho M."/>
            <person name="Bason N."/>
            <person name="Smith F."/>
            <person name="Simmonds M."/>
            <person name="Churcher C."/>
            <person name="Harris D."/>
            <person name="Thompson N.R."/>
            <person name="Quail M."/>
            <person name="Parkhill J."/>
            <person name="ffrench-Constant R.H."/>
        </authorList>
    </citation>
    <scope>NUCLEOTIDE SEQUENCE [LARGE SCALE GENOMIC DNA]</scope>
    <source>
        <strain evidence="2">ATCC 43949 / 3105-77</strain>
    </source>
</reference>
<dbReference type="EMBL" id="FM162591">
    <property type="protein sequence ID" value="CAQ85330.1"/>
    <property type="molecule type" value="Genomic_DNA"/>
</dbReference>
<dbReference type="KEGG" id="pay:PAU_03242"/>
<evidence type="ECO:0000313" key="2">
    <source>
        <dbReference type="Proteomes" id="UP000002747"/>
    </source>
</evidence>
<proteinExistence type="predicted"/>
<organism evidence="1 2">
    <name type="scientific">Photorhabdus asymbiotica subsp. asymbiotica (strain ATCC 43949 / 3105-77)</name>
    <name type="common">Xenorhabdus luminescens (strain 2)</name>
    <dbReference type="NCBI Taxonomy" id="553480"/>
    <lineage>
        <taxon>Bacteria</taxon>
        <taxon>Pseudomonadati</taxon>
        <taxon>Pseudomonadota</taxon>
        <taxon>Gammaproteobacteria</taxon>
        <taxon>Enterobacterales</taxon>
        <taxon>Morganellaceae</taxon>
        <taxon>Photorhabdus</taxon>
    </lineage>
</organism>
<name>C7BHY8_PHOAA</name>
<evidence type="ECO:0000313" key="1">
    <source>
        <dbReference type="EMBL" id="CAQ85330.1"/>
    </source>
</evidence>